<keyword evidence="3" id="KW-0378">Hydrolase</keyword>
<keyword evidence="7" id="KW-1185">Reference proteome</keyword>
<sequence>MLSTLRYCVDYLLAVAGYFYGRAFRQTMSSLTPIEPRQRLSPVVYRVLGANPGAFTLRGTNTYLVGTGKSLVLIDTGEPNVSQYIDDLREALDENEICCIICTHWHDDHVGGVTDIINKVVGKPVPVYKFKRTDASEDESKYHYVEDGYIVKTEGATLRLLSTPGHTMEHMSIYLEEENSLFSGDCILGEGTTIFEDLYTYMQSLHKLLEMKPSRIYPGHGPVIENPVEKIEEYIKHRNQREQQILDVLRTSEIASGLQITNAIYKGIPIGVKMAALSNVSQHISKLMKESKVEKVGRDSYRLKTVAG</sequence>
<dbReference type="Pfam" id="PF00753">
    <property type="entry name" value="Lactamase_B"/>
    <property type="match status" value="1"/>
</dbReference>
<comment type="similarity">
    <text evidence="1">Belongs to the metallo-beta-lactamase superfamily. Glyoxalase II family.</text>
</comment>
<protein>
    <recommendedName>
        <fullName evidence="5">Beta-lactamase-like protein 2 homolog</fullName>
    </recommendedName>
</protein>
<dbReference type="Gene3D" id="1.10.10.10">
    <property type="entry name" value="Winged helix-like DNA-binding domain superfamily/Winged helix DNA-binding domain"/>
    <property type="match status" value="1"/>
</dbReference>
<dbReference type="Proteomes" id="UP000887569">
    <property type="component" value="Unplaced"/>
</dbReference>
<dbReference type="WBParaSite" id="PgR002_g004_t02">
    <property type="protein sequence ID" value="PgR002_g004_t02"/>
    <property type="gene ID" value="PgR002_g004"/>
</dbReference>
<dbReference type="WBParaSite" id="PgR002_g004_t01">
    <property type="protein sequence ID" value="PgR002_g004_t01"/>
    <property type="gene ID" value="PgR002_g004"/>
</dbReference>
<evidence type="ECO:0000256" key="4">
    <source>
        <dbReference type="ARBA" id="ARBA00022833"/>
    </source>
</evidence>
<evidence type="ECO:0000313" key="8">
    <source>
        <dbReference type="WBParaSite" id="PgR002_g004_t01"/>
    </source>
</evidence>
<name>A0A915A5Y8_PARUN</name>
<evidence type="ECO:0000313" key="9">
    <source>
        <dbReference type="WBParaSite" id="PgR002_g004_t02"/>
    </source>
</evidence>
<dbReference type="PANTHER" id="PTHR23131">
    <property type="entry name" value="ENDORIBONUCLEASE LACTB2"/>
    <property type="match status" value="1"/>
</dbReference>
<dbReference type="InterPro" id="IPR041516">
    <property type="entry name" value="LACTB2_WH"/>
</dbReference>
<dbReference type="InterPro" id="IPR050662">
    <property type="entry name" value="Sec-metab_biosynth-thioest"/>
</dbReference>
<dbReference type="InterPro" id="IPR036866">
    <property type="entry name" value="RibonucZ/Hydroxyglut_hydro"/>
</dbReference>
<dbReference type="Gene3D" id="3.60.15.10">
    <property type="entry name" value="Ribonuclease Z/Hydroxyacylglutathione hydrolase-like"/>
    <property type="match status" value="1"/>
</dbReference>
<dbReference type="SUPFAM" id="SSF56281">
    <property type="entry name" value="Metallo-hydrolase/oxidoreductase"/>
    <property type="match status" value="1"/>
</dbReference>
<dbReference type="GO" id="GO:0005759">
    <property type="term" value="C:mitochondrial matrix"/>
    <property type="evidence" value="ECO:0007669"/>
    <property type="project" value="TreeGrafter"/>
</dbReference>
<dbReference type="InterPro" id="IPR001279">
    <property type="entry name" value="Metallo-B-lactamas"/>
</dbReference>
<evidence type="ECO:0000313" key="7">
    <source>
        <dbReference type="Proteomes" id="UP000887569"/>
    </source>
</evidence>
<dbReference type="CDD" id="cd07722">
    <property type="entry name" value="LACTB2-like_MBL-fold"/>
    <property type="match status" value="1"/>
</dbReference>
<keyword evidence="4" id="KW-0862">Zinc</keyword>
<evidence type="ECO:0000256" key="2">
    <source>
        <dbReference type="ARBA" id="ARBA00022723"/>
    </source>
</evidence>
<evidence type="ECO:0000259" key="6">
    <source>
        <dbReference type="SMART" id="SM00849"/>
    </source>
</evidence>
<dbReference type="FunFam" id="3.60.15.10:FF:000017">
    <property type="entry name" value="Lactamase beta 2"/>
    <property type="match status" value="1"/>
</dbReference>
<dbReference type="AlphaFoldDB" id="A0A915A5Y8"/>
<dbReference type="PANTHER" id="PTHR23131:SF0">
    <property type="entry name" value="ENDORIBONUCLEASE LACTB2"/>
    <property type="match status" value="1"/>
</dbReference>
<dbReference type="GO" id="GO:0016787">
    <property type="term" value="F:hydrolase activity"/>
    <property type="evidence" value="ECO:0007669"/>
    <property type="project" value="UniProtKB-KW"/>
</dbReference>
<dbReference type="GO" id="GO:0004521">
    <property type="term" value="F:RNA endonuclease activity"/>
    <property type="evidence" value="ECO:0007669"/>
    <property type="project" value="TreeGrafter"/>
</dbReference>
<reference evidence="8 9" key="1">
    <citation type="submission" date="2022-11" db="UniProtKB">
        <authorList>
            <consortium name="WormBaseParasite"/>
        </authorList>
    </citation>
    <scope>IDENTIFICATION</scope>
</reference>
<evidence type="ECO:0000256" key="3">
    <source>
        <dbReference type="ARBA" id="ARBA00022801"/>
    </source>
</evidence>
<proteinExistence type="inferred from homology"/>
<keyword evidence="2" id="KW-0479">Metal-binding</keyword>
<accession>A0A915A5Y8</accession>
<dbReference type="InterPro" id="IPR036388">
    <property type="entry name" value="WH-like_DNA-bd_sf"/>
</dbReference>
<dbReference type="InterPro" id="IPR047921">
    <property type="entry name" value="LACTB2-like_MBL-fold"/>
</dbReference>
<dbReference type="GO" id="GO:0046872">
    <property type="term" value="F:metal ion binding"/>
    <property type="evidence" value="ECO:0007669"/>
    <property type="project" value="UniProtKB-KW"/>
</dbReference>
<organism evidence="7 9">
    <name type="scientific">Parascaris univalens</name>
    <name type="common">Nematode worm</name>
    <dbReference type="NCBI Taxonomy" id="6257"/>
    <lineage>
        <taxon>Eukaryota</taxon>
        <taxon>Metazoa</taxon>
        <taxon>Ecdysozoa</taxon>
        <taxon>Nematoda</taxon>
        <taxon>Chromadorea</taxon>
        <taxon>Rhabditida</taxon>
        <taxon>Spirurina</taxon>
        <taxon>Ascaridomorpha</taxon>
        <taxon>Ascaridoidea</taxon>
        <taxon>Ascarididae</taxon>
        <taxon>Parascaris</taxon>
    </lineage>
</organism>
<dbReference type="Pfam" id="PF17778">
    <property type="entry name" value="WHD_BLACT"/>
    <property type="match status" value="1"/>
</dbReference>
<evidence type="ECO:0000256" key="5">
    <source>
        <dbReference type="ARBA" id="ARBA00069358"/>
    </source>
</evidence>
<evidence type="ECO:0000256" key="1">
    <source>
        <dbReference type="ARBA" id="ARBA00006759"/>
    </source>
</evidence>
<dbReference type="GO" id="GO:0003727">
    <property type="term" value="F:single-stranded RNA binding"/>
    <property type="evidence" value="ECO:0007669"/>
    <property type="project" value="TreeGrafter"/>
</dbReference>
<dbReference type="SMART" id="SM00849">
    <property type="entry name" value="Lactamase_B"/>
    <property type="match status" value="1"/>
</dbReference>
<feature type="domain" description="Metallo-beta-lactamase" evidence="6">
    <location>
        <begin position="59"/>
        <end position="220"/>
    </location>
</feature>